<reference evidence="1 2" key="1">
    <citation type="submission" date="2014-04" db="EMBL/GenBank/DDBJ databases">
        <title>Evolutionary Origins and Diversification of the Mycorrhizal Mutualists.</title>
        <authorList>
            <consortium name="DOE Joint Genome Institute"/>
            <consortium name="Mycorrhizal Genomics Consortium"/>
            <person name="Kohler A."/>
            <person name="Kuo A."/>
            <person name="Nagy L.G."/>
            <person name="Floudas D."/>
            <person name="Copeland A."/>
            <person name="Barry K.W."/>
            <person name="Cichocki N."/>
            <person name="Veneault-Fourrey C."/>
            <person name="LaButti K."/>
            <person name="Lindquist E.A."/>
            <person name="Lipzen A."/>
            <person name="Lundell T."/>
            <person name="Morin E."/>
            <person name="Murat C."/>
            <person name="Riley R."/>
            <person name="Ohm R."/>
            <person name="Sun H."/>
            <person name="Tunlid A."/>
            <person name="Henrissat B."/>
            <person name="Grigoriev I.V."/>
            <person name="Hibbett D.S."/>
            <person name="Martin F."/>
        </authorList>
    </citation>
    <scope>NUCLEOTIDE SEQUENCE [LARGE SCALE GENOMIC DNA]</scope>
    <source>
        <strain evidence="1 2">Koide BX008</strain>
    </source>
</reference>
<accession>A0A0C2WIV0</accession>
<sequence>MHTGSVGYAGSVYTREDNFSCTNHAKYLQRIWSLSYWIWPYSFAVCHSSVLQDEGDTAVQNQIGLSLRLPHP</sequence>
<gene>
    <name evidence="1" type="ORF">M378DRAFT_547878</name>
</gene>
<evidence type="ECO:0000313" key="2">
    <source>
        <dbReference type="Proteomes" id="UP000054549"/>
    </source>
</evidence>
<organism evidence="1 2">
    <name type="scientific">Amanita muscaria (strain Koide BX008)</name>
    <dbReference type="NCBI Taxonomy" id="946122"/>
    <lineage>
        <taxon>Eukaryota</taxon>
        <taxon>Fungi</taxon>
        <taxon>Dikarya</taxon>
        <taxon>Basidiomycota</taxon>
        <taxon>Agaricomycotina</taxon>
        <taxon>Agaricomycetes</taxon>
        <taxon>Agaricomycetidae</taxon>
        <taxon>Agaricales</taxon>
        <taxon>Pluteineae</taxon>
        <taxon>Amanitaceae</taxon>
        <taxon>Amanita</taxon>
    </lineage>
</organism>
<proteinExistence type="predicted"/>
<keyword evidence="2" id="KW-1185">Reference proteome</keyword>
<dbReference type="InParanoid" id="A0A0C2WIV0"/>
<dbReference type="AlphaFoldDB" id="A0A0C2WIV0"/>
<dbReference type="HOGENOM" id="CLU_2721693_0_0_1"/>
<dbReference type="Proteomes" id="UP000054549">
    <property type="component" value="Unassembled WGS sequence"/>
</dbReference>
<name>A0A0C2WIV0_AMAMK</name>
<dbReference type="EMBL" id="KN818453">
    <property type="protein sequence ID" value="KIL56038.1"/>
    <property type="molecule type" value="Genomic_DNA"/>
</dbReference>
<protein>
    <submittedName>
        <fullName evidence="1">Uncharacterized protein</fullName>
    </submittedName>
</protein>
<evidence type="ECO:0000313" key="1">
    <source>
        <dbReference type="EMBL" id="KIL56038.1"/>
    </source>
</evidence>